<feature type="region of interest" description="Disordered" evidence="1">
    <location>
        <begin position="554"/>
        <end position="590"/>
    </location>
</feature>
<dbReference type="CDD" id="cd07341">
    <property type="entry name" value="M56_BlaR1_MecR1_like"/>
    <property type="match status" value="1"/>
</dbReference>
<keyword evidence="2" id="KW-1133">Transmembrane helix</keyword>
<feature type="transmembrane region" description="Helical" evidence="2">
    <location>
        <begin position="362"/>
        <end position="381"/>
    </location>
</feature>
<feature type="transmembrane region" description="Helical" evidence="2">
    <location>
        <begin position="156"/>
        <end position="176"/>
    </location>
</feature>
<dbReference type="EMBL" id="SIHJ01000002">
    <property type="protein sequence ID" value="TWT33980.1"/>
    <property type="molecule type" value="Genomic_DNA"/>
</dbReference>
<dbReference type="PANTHER" id="PTHR34978:SF3">
    <property type="entry name" value="SLR0241 PROTEIN"/>
    <property type="match status" value="1"/>
</dbReference>
<dbReference type="RefSeq" id="WP_146567045.1">
    <property type="nucleotide sequence ID" value="NZ_SIHJ01000002.1"/>
</dbReference>
<feature type="region of interest" description="Disordered" evidence="1">
    <location>
        <begin position="387"/>
        <end position="424"/>
    </location>
</feature>
<dbReference type="AlphaFoldDB" id="A0A5C5V7C4"/>
<protein>
    <submittedName>
        <fullName evidence="4">Regulatory protein BlaR1</fullName>
    </submittedName>
</protein>
<dbReference type="InterPro" id="IPR016024">
    <property type="entry name" value="ARM-type_fold"/>
</dbReference>
<organism evidence="4 5">
    <name type="scientific">Posidoniimonas corsicana</name>
    <dbReference type="NCBI Taxonomy" id="1938618"/>
    <lineage>
        <taxon>Bacteria</taxon>
        <taxon>Pseudomonadati</taxon>
        <taxon>Planctomycetota</taxon>
        <taxon>Planctomycetia</taxon>
        <taxon>Pirellulales</taxon>
        <taxon>Lacipirellulaceae</taxon>
        <taxon>Posidoniimonas</taxon>
    </lineage>
</organism>
<keyword evidence="2" id="KW-0812">Transmembrane</keyword>
<dbReference type="Pfam" id="PF05569">
    <property type="entry name" value="Peptidase_M56"/>
    <property type="match status" value="1"/>
</dbReference>
<keyword evidence="2" id="KW-0472">Membrane</keyword>
<reference evidence="4 5" key="1">
    <citation type="submission" date="2019-02" db="EMBL/GenBank/DDBJ databases">
        <title>Deep-cultivation of Planctomycetes and their phenomic and genomic characterization uncovers novel biology.</title>
        <authorList>
            <person name="Wiegand S."/>
            <person name="Jogler M."/>
            <person name="Boedeker C."/>
            <person name="Pinto D."/>
            <person name="Vollmers J."/>
            <person name="Rivas-Marin E."/>
            <person name="Kohn T."/>
            <person name="Peeters S.H."/>
            <person name="Heuer A."/>
            <person name="Rast P."/>
            <person name="Oberbeckmann S."/>
            <person name="Bunk B."/>
            <person name="Jeske O."/>
            <person name="Meyerdierks A."/>
            <person name="Storesund J.E."/>
            <person name="Kallscheuer N."/>
            <person name="Luecker S."/>
            <person name="Lage O.M."/>
            <person name="Pohl T."/>
            <person name="Merkel B.J."/>
            <person name="Hornburger P."/>
            <person name="Mueller R.-W."/>
            <person name="Bruemmer F."/>
            <person name="Labrenz M."/>
            <person name="Spormann A.M."/>
            <person name="Op Den Camp H."/>
            <person name="Overmann J."/>
            <person name="Amann R."/>
            <person name="Jetten M.S.M."/>
            <person name="Mascher T."/>
            <person name="Medema M.H."/>
            <person name="Devos D.P."/>
            <person name="Kaster A.-K."/>
            <person name="Ovreas L."/>
            <person name="Rohde M."/>
            <person name="Galperin M.Y."/>
            <person name="Jogler C."/>
        </authorList>
    </citation>
    <scope>NUCLEOTIDE SEQUENCE [LARGE SCALE GENOMIC DNA]</scope>
    <source>
        <strain evidence="4 5">KOR34</strain>
    </source>
</reference>
<dbReference type="InterPro" id="IPR052173">
    <property type="entry name" value="Beta-lactam_resp_regulator"/>
</dbReference>
<feature type="compositionally biased region" description="Gly residues" evidence="1">
    <location>
        <begin position="559"/>
        <end position="590"/>
    </location>
</feature>
<name>A0A5C5V7C4_9BACT</name>
<dbReference type="OrthoDB" id="291597at2"/>
<sequence>MIYDPLWRLAGWTMIHFLWIGGGVALATLLARAVLRSASPQARYGVSLLAFTLLAAAPAAIAAYLWQHQPAPAMPVMSAAAPPIASPLSGAPAAEPTATIDLAVTPLQVESPPPLENSSVDWAPPTANEVTLILPAPTASEQLTVWLDLAAEWLPWLWLAGAPLTFLLLATGLIGVERLRRGAQPVTTGPLHEALLSAANKLRLGGRVALALSDRVAQPVLIGVLRPLVLLPASAATGWTSDQLEMVLLHELAHARRWDNLVNLLQRLVESLLFFHPAVWLVSRWLRADREQCCDALVVRLTEDPRSYAELLVTVAEQSSAGRPALAAPGLVATGMASHPLTRRVRRILQLEEEPMLVSKRLLLALLVVGLGLTGACGYTFSQGPEAAEPLQEAEPPKKRDERSSGATEVIEHTGTNGRPGVGFEIGTSKPVKAENQPPRNPHFLSLEDQRVADLAYKMLDIEVTPLSDEQVAAIKERGFDGGVFVSKGTYAGPGALPEDRSRLLIHHGDILVGLHAWPTVGFDGLAEILRRDDLAEFNPLKFYVLRPSLEEPEEPFAGRGGRGEFGGGRGGRGGFGGEMGGRGFGGGEMGGRGFGEGGFGGGYGGEFGGSAESAAPKVTLKLVTGRIAFANDAWQAEQDRLKKLKPATSGARDQPYVDPFEPMPTTRPQPTSNPTGNYQPYALPEPGATQRRPPVPSSSPPAGGLYQAPRSGPSDQPTYGIDPGPSPSPQPRSAPKLLDTPAPSPGLPMGEEILDSPIPAAAEAPVTGRPPLGKLTYNGRSFEDWNTQWRTELSEEKRIEAIEAFAAFGNAGHGEEATLAILDTVPVTPLTSEMRKAYESAFSGVRGIPYETWFPLVAKQCVNAPNDYGVFAGHLLRNVYPSSPDKLGDLHKLFAVPNPDLRNGILQAIFHADPTLAEPNIAVTFSQALQSDDASVVTSALATIRESAQHDALAVSSYAAPVYELLLHESSYVRRLARLIVAEFPKQKATDDLAGRIVKVLPRPEQGGFFGGPNSLKADESPEAARQVQLALVRTLACLSPSVLGVAEAQLLELLDSDDEQLSWAAAVAFDKLDNERIDGSSRGAYARILDRQVETLFPGIGDVDTKVLSANQNRIENRLGELVRTEMQTYGVGGGGFQNALWIDWYNRAPEPESE</sequence>
<feature type="domain" description="Peptidase M56" evidence="3">
    <location>
        <begin position="149"/>
        <end position="346"/>
    </location>
</feature>
<feature type="compositionally biased region" description="Basic and acidic residues" evidence="1">
    <location>
        <begin position="395"/>
        <end position="404"/>
    </location>
</feature>
<accession>A0A5C5V7C4</accession>
<keyword evidence="5" id="KW-1185">Reference proteome</keyword>
<gene>
    <name evidence="4" type="primary">blaR1_5</name>
    <name evidence="4" type="ORF">KOR34_38160</name>
</gene>
<dbReference type="Proteomes" id="UP000316714">
    <property type="component" value="Unassembled WGS sequence"/>
</dbReference>
<feature type="transmembrane region" description="Helical" evidence="2">
    <location>
        <begin position="46"/>
        <end position="66"/>
    </location>
</feature>
<feature type="compositionally biased region" description="Polar residues" evidence="1">
    <location>
        <begin position="669"/>
        <end position="679"/>
    </location>
</feature>
<dbReference type="PANTHER" id="PTHR34978">
    <property type="entry name" value="POSSIBLE SENSOR-TRANSDUCER PROTEIN BLAR"/>
    <property type="match status" value="1"/>
</dbReference>
<evidence type="ECO:0000259" key="3">
    <source>
        <dbReference type="Pfam" id="PF05569"/>
    </source>
</evidence>
<evidence type="ECO:0000256" key="2">
    <source>
        <dbReference type="SAM" id="Phobius"/>
    </source>
</evidence>
<proteinExistence type="predicted"/>
<comment type="caution">
    <text evidence="4">The sequence shown here is derived from an EMBL/GenBank/DDBJ whole genome shotgun (WGS) entry which is preliminary data.</text>
</comment>
<feature type="region of interest" description="Disordered" evidence="1">
    <location>
        <begin position="642"/>
        <end position="754"/>
    </location>
</feature>
<evidence type="ECO:0000313" key="5">
    <source>
        <dbReference type="Proteomes" id="UP000316714"/>
    </source>
</evidence>
<dbReference type="InterPro" id="IPR008756">
    <property type="entry name" value="Peptidase_M56"/>
</dbReference>
<evidence type="ECO:0000313" key="4">
    <source>
        <dbReference type="EMBL" id="TWT33980.1"/>
    </source>
</evidence>
<dbReference type="SUPFAM" id="SSF48371">
    <property type="entry name" value="ARM repeat"/>
    <property type="match status" value="1"/>
</dbReference>
<evidence type="ECO:0000256" key="1">
    <source>
        <dbReference type="SAM" id="MobiDB-lite"/>
    </source>
</evidence>
<feature type="transmembrane region" description="Helical" evidence="2">
    <location>
        <begin position="12"/>
        <end position="34"/>
    </location>
</feature>